<accession>A0AAX4PA44</accession>
<dbReference type="PANTHER" id="PTHR47571:SF1">
    <property type="entry name" value="THIOREDOXIN-LIKE 3-3"/>
    <property type="match status" value="1"/>
</dbReference>
<dbReference type="CDD" id="cd02947">
    <property type="entry name" value="TRX_family"/>
    <property type="match status" value="1"/>
</dbReference>
<dbReference type="Pfam" id="PF00085">
    <property type="entry name" value="Thioredoxin"/>
    <property type="match status" value="1"/>
</dbReference>
<name>A0AAX4PA44_9CHLO</name>
<dbReference type="SUPFAM" id="SSF52833">
    <property type="entry name" value="Thioredoxin-like"/>
    <property type="match status" value="1"/>
</dbReference>
<feature type="region of interest" description="Disordered" evidence="1">
    <location>
        <begin position="19"/>
        <end position="86"/>
    </location>
</feature>
<dbReference type="PANTHER" id="PTHR47571">
    <property type="entry name" value="THIOREDOXIN-LIKE 3-3"/>
    <property type="match status" value="1"/>
</dbReference>
<proteinExistence type="predicted"/>
<dbReference type="Proteomes" id="UP001472866">
    <property type="component" value="Chromosome 05"/>
</dbReference>
<organism evidence="3 4">
    <name type="scientific">Chloropicon roscoffensis</name>
    <dbReference type="NCBI Taxonomy" id="1461544"/>
    <lineage>
        <taxon>Eukaryota</taxon>
        <taxon>Viridiplantae</taxon>
        <taxon>Chlorophyta</taxon>
        <taxon>Chloropicophyceae</taxon>
        <taxon>Chloropicales</taxon>
        <taxon>Chloropicaceae</taxon>
        <taxon>Chloropicon</taxon>
    </lineage>
</organism>
<evidence type="ECO:0000259" key="2">
    <source>
        <dbReference type="Pfam" id="PF00085"/>
    </source>
</evidence>
<evidence type="ECO:0000313" key="4">
    <source>
        <dbReference type="Proteomes" id="UP001472866"/>
    </source>
</evidence>
<dbReference type="InterPro" id="IPR036249">
    <property type="entry name" value="Thioredoxin-like_sf"/>
</dbReference>
<sequence length="194" mass="21970">MRSVFSSVQFRRSEEGMVLKFAQGWDRRRGRGGGDTPSKDSPQTTKEESGSSPHPRAHGERESVRFRTAPRGFKQPPRKPYRGDDSIDGVRIVRSDEELRSLVDESRAKGTKLFVEFGTAWCEHCKGMVPAMAALGRAHRKHTFAVADVFHTPVVSERVVYTPTFWVYDRGVKVDQLIGSDVQNLKDRAWLHLS</sequence>
<dbReference type="EMBL" id="CP151505">
    <property type="protein sequence ID" value="WZN62420.1"/>
    <property type="molecule type" value="Genomic_DNA"/>
</dbReference>
<protein>
    <submittedName>
        <fullName evidence="3">Thioredoxin domain-containing protein</fullName>
    </submittedName>
</protein>
<dbReference type="Gene3D" id="3.40.30.10">
    <property type="entry name" value="Glutaredoxin"/>
    <property type="match status" value="1"/>
</dbReference>
<evidence type="ECO:0000256" key="1">
    <source>
        <dbReference type="SAM" id="MobiDB-lite"/>
    </source>
</evidence>
<dbReference type="InterPro" id="IPR013766">
    <property type="entry name" value="Thioredoxin_domain"/>
</dbReference>
<reference evidence="3 4" key="1">
    <citation type="submission" date="2024-03" db="EMBL/GenBank/DDBJ databases">
        <title>Complete genome sequence of the green alga Chloropicon roscoffensis RCC1871.</title>
        <authorList>
            <person name="Lemieux C."/>
            <person name="Pombert J.-F."/>
            <person name="Otis C."/>
            <person name="Turmel M."/>
        </authorList>
    </citation>
    <scope>NUCLEOTIDE SEQUENCE [LARGE SCALE GENOMIC DNA]</scope>
    <source>
        <strain evidence="3 4">RCC1871</strain>
    </source>
</reference>
<dbReference type="AlphaFoldDB" id="A0AAX4PA44"/>
<keyword evidence="4" id="KW-1185">Reference proteome</keyword>
<feature type="domain" description="Thioredoxin" evidence="2">
    <location>
        <begin position="109"/>
        <end position="182"/>
    </location>
</feature>
<dbReference type="InterPro" id="IPR044193">
    <property type="entry name" value="TRL33"/>
</dbReference>
<gene>
    <name evidence="3" type="ORF">HKI87_05g39570</name>
</gene>
<evidence type="ECO:0000313" key="3">
    <source>
        <dbReference type="EMBL" id="WZN62420.1"/>
    </source>
</evidence>